<comment type="caution">
    <text evidence="2">The sequence shown here is derived from an EMBL/GenBank/DDBJ whole genome shotgun (WGS) entry which is preliminary data.</text>
</comment>
<accession>A0A388KQJ3</accession>
<dbReference type="EMBL" id="BFEA01000162">
    <property type="protein sequence ID" value="GBG72306.1"/>
    <property type="molecule type" value="Genomic_DNA"/>
</dbReference>
<gene>
    <name evidence="2" type="ORF">CBR_g11235</name>
</gene>
<feature type="region of interest" description="Disordered" evidence="1">
    <location>
        <begin position="31"/>
        <end position="84"/>
    </location>
</feature>
<name>A0A388KQJ3_CHABU</name>
<keyword evidence="3" id="KW-1185">Reference proteome</keyword>
<organism evidence="2 3">
    <name type="scientific">Chara braunii</name>
    <name type="common">Braun's stonewort</name>
    <dbReference type="NCBI Taxonomy" id="69332"/>
    <lineage>
        <taxon>Eukaryota</taxon>
        <taxon>Viridiplantae</taxon>
        <taxon>Streptophyta</taxon>
        <taxon>Charophyceae</taxon>
        <taxon>Charales</taxon>
        <taxon>Characeae</taxon>
        <taxon>Chara</taxon>
    </lineage>
</organism>
<evidence type="ECO:0000313" key="2">
    <source>
        <dbReference type="EMBL" id="GBG72306.1"/>
    </source>
</evidence>
<evidence type="ECO:0000256" key="1">
    <source>
        <dbReference type="SAM" id="MobiDB-lite"/>
    </source>
</evidence>
<protein>
    <submittedName>
        <fullName evidence="2">Uncharacterized protein</fullName>
    </submittedName>
</protein>
<sequence>MIQEIRNYIAASDDESDKVRDEIEKLVEALEKRKRKNKKKSPIVSKTTSRTVRKKTSQRKGKAQVTDEDGHDEGFLTPKKVGPAGGSSEELIEYALSQTHALSAMKATELRRICDQEGVKYIVLPLVTGVEDGLVVERSMIHRFSPVLNTIGCVRTRPKKRRKGRLRGRKDDRDGGIVFFRYEAKSYASLADLLDNINGKQEVRLTSEAGRVWVGSWKKLWEKYGQTYILIGQTRKKLWEAKRDIEAGCAFRIVNLVSTPTSTQRNKRFLRDTLMQPWRVRTIYKLSSRKLVALYRTAGLFSSSTTRNCLKNRISRVLKQKFGVEVRRRLYVKIPYSVQVNQSAVRDLMTKVITISVPDEAIRTLVIERMRMVKTKGRMVANIIHNYKKKLQNGEEGCTCSRLSLQRFQGHVRTRLDEVRGVHRFVLNSRNVTCGRVVSTLELPEAIIKVIPKTWRNNLLQLSDADVRRCVHEQMALPSALTEQEVARNVRAIRSLVLVSLDRNPGVTLVICPVLYFHGFRMTFSWNPGFVNKTQNEERVLAESKAAYKEAGLLHVATWRTCGRLGRAYVIPKDKDYGRWCPISPLWSEPSRTASSRLGRALRYMLVCLPENQHFSLRATDNLKAVMTKKVAAVAIRS</sequence>
<feature type="region of interest" description="Disordered" evidence="1">
    <location>
        <begin position="1"/>
        <end position="20"/>
    </location>
</feature>
<evidence type="ECO:0000313" key="3">
    <source>
        <dbReference type="Proteomes" id="UP000265515"/>
    </source>
</evidence>
<dbReference type="AlphaFoldDB" id="A0A388KQJ3"/>
<dbReference type="Proteomes" id="UP000265515">
    <property type="component" value="Unassembled WGS sequence"/>
</dbReference>
<reference evidence="2 3" key="1">
    <citation type="journal article" date="2018" name="Cell">
        <title>The Chara Genome: Secondary Complexity and Implications for Plant Terrestrialization.</title>
        <authorList>
            <person name="Nishiyama T."/>
            <person name="Sakayama H."/>
            <person name="Vries J.D."/>
            <person name="Buschmann H."/>
            <person name="Saint-Marcoux D."/>
            <person name="Ullrich K.K."/>
            <person name="Haas F.B."/>
            <person name="Vanderstraeten L."/>
            <person name="Becker D."/>
            <person name="Lang D."/>
            <person name="Vosolsobe S."/>
            <person name="Rombauts S."/>
            <person name="Wilhelmsson P.K.I."/>
            <person name="Janitza P."/>
            <person name="Kern R."/>
            <person name="Heyl A."/>
            <person name="Rumpler F."/>
            <person name="Villalobos L.I.A.C."/>
            <person name="Clay J.M."/>
            <person name="Skokan R."/>
            <person name="Toyoda A."/>
            <person name="Suzuki Y."/>
            <person name="Kagoshima H."/>
            <person name="Schijlen E."/>
            <person name="Tajeshwar N."/>
            <person name="Catarino B."/>
            <person name="Hetherington A.J."/>
            <person name="Saltykova A."/>
            <person name="Bonnot C."/>
            <person name="Breuninger H."/>
            <person name="Symeonidi A."/>
            <person name="Radhakrishnan G.V."/>
            <person name="Van Nieuwerburgh F."/>
            <person name="Deforce D."/>
            <person name="Chang C."/>
            <person name="Karol K.G."/>
            <person name="Hedrich R."/>
            <person name="Ulvskov P."/>
            <person name="Glockner G."/>
            <person name="Delwiche C.F."/>
            <person name="Petrasek J."/>
            <person name="Van de Peer Y."/>
            <person name="Friml J."/>
            <person name="Beilby M."/>
            <person name="Dolan L."/>
            <person name="Kohara Y."/>
            <person name="Sugano S."/>
            <person name="Fujiyama A."/>
            <person name="Delaux P.-M."/>
            <person name="Quint M."/>
            <person name="TheiBen G."/>
            <person name="Hagemann M."/>
            <person name="Harholt J."/>
            <person name="Dunand C."/>
            <person name="Zachgo S."/>
            <person name="Langdale J."/>
            <person name="Maumus F."/>
            <person name="Straeten D.V.D."/>
            <person name="Gould S.B."/>
            <person name="Rensing S.A."/>
        </authorList>
    </citation>
    <scope>NUCLEOTIDE SEQUENCE [LARGE SCALE GENOMIC DNA]</scope>
    <source>
        <strain evidence="2 3">S276</strain>
    </source>
</reference>
<dbReference type="Gramene" id="GBG72306">
    <property type="protein sequence ID" value="GBG72306"/>
    <property type="gene ID" value="CBR_g11235"/>
</dbReference>
<proteinExistence type="predicted"/>
<feature type="compositionally biased region" description="Basic residues" evidence="1">
    <location>
        <begin position="32"/>
        <end position="41"/>
    </location>
</feature>
<feature type="compositionally biased region" description="Basic residues" evidence="1">
    <location>
        <begin position="51"/>
        <end position="62"/>
    </location>
</feature>